<protein>
    <submittedName>
        <fullName evidence="1">Cytochrome C</fullName>
    </submittedName>
</protein>
<gene>
    <name evidence="1" type="ORF">ENJ12_08740</name>
</gene>
<dbReference type="Gene3D" id="1.10.780.10">
    <property type="entry name" value="Hydroxylamine Oxidoreductase, Chain A, domain 1"/>
    <property type="match status" value="1"/>
</dbReference>
<dbReference type="EMBL" id="DRLF01000303">
    <property type="protein sequence ID" value="HEC06924.1"/>
    <property type="molecule type" value="Genomic_DNA"/>
</dbReference>
<reference evidence="1" key="1">
    <citation type="journal article" date="2020" name="mSystems">
        <title>Genome- and Community-Level Interaction Insights into Carbon Utilization and Element Cycling Functions of Hydrothermarchaeota in Hydrothermal Sediment.</title>
        <authorList>
            <person name="Zhou Z."/>
            <person name="Liu Y."/>
            <person name="Xu W."/>
            <person name="Pan J."/>
            <person name="Luo Z.H."/>
            <person name="Li M."/>
        </authorList>
    </citation>
    <scope>NUCLEOTIDE SEQUENCE [LARGE SCALE GENOMIC DNA]</scope>
    <source>
        <strain evidence="1">HyVt-458</strain>
    </source>
</reference>
<dbReference type="SUPFAM" id="SSF48695">
    <property type="entry name" value="Multiheme cytochromes"/>
    <property type="match status" value="1"/>
</dbReference>
<accession>A0A831RW72</accession>
<dbReference type="Proteomes" id="UP000886339">
    <property type="component" value="Unassembled WGS sequence"/>
</dbReference>
<evidence type="ECO:0000313" key="1">
    <source>
        <dbReference type="EMBL" id="HEC06924.1"/>
    </source>
</evidence>
<organism evidence="1">
    <name type="scientific">Thiolapillus brandeum</name>
    <dbReference type="NCBI Taxonomy" id="1076588"/>
    <lineage>
        <taxon>Bacteria</taxon>
        <taxon>Pseudomonadati</taxon>
        <taxon>Pseudomonadota</taxon>
        <taxon>Gammaproteobacteria</taxon>
        <taxon>Chromatiales</taxon>
        <taxon>Sedimenticolaceae</taxon>
        <taxon>Thiolapillus</taxon>
    </lineage>
</organism>
<sequence length="501" mass="53852">MRIQALNSSTVVASTDIVLPVASEADCQNCHALTLDCADPDLSPLIRSDSCTQAAVSPTRFSKTVFDVASLDDPAPGDTRNQQLLNAAKINILRLHDVKHGAKYPAAWGSCDAGTAPENANNWNGNCLAKRTPIQCSQCHYSPAVDLAQLGPTDDVASQVFQKTVGTSMSSVMHKFHSQYGALFPDMPPPDDTTRNKPAVDHGYPDADPKQSVKEYVLQETCYQCHPGKRTQCLRGAMFSGGVVCQDCHGEMADVGHDFTSGGTRVPWASEPKCQSCHTGDAGRPNHPSGAIVADDGIRLLQAYVNDANAPIASPNSRFAENENLYRQSGNEKTLQFSQGHKGVMCEGCHGSTHAIWPIDNPFANDNVAATQLQGHKGSIIQCGTCHTGDLGLTLQGPHGLHPVAPISMNSGQPDTGVDITVWNRDHKDADRTLCQNCHGKDGLGTVLSRAAADRTLECDKLNRNGCQNYNINGKNRKLLFVDKGTEISCDLCHSNKINDD</sequence>
<dbReference type="AlphaFoldDB" id="A0A831RW72"/>
<comment type="caution">
    <text evidence="1">The sequence shown here is derived from an EMBL/GenBank/DDBJ whole genome shotgun (WGS) entry which is preliminary data.</text>
</comment>
<proteinExistence type="predicted"/>
<name>A0A831RW72_9GAMM</name>
<dbReference type="InterPro" id="IPR036280">
    <property type="entry name" value="Multihaem_cyt_sf"/>
</dbReference>